<feature type="active site" description="Charge relay system" evidence="12">
    <location>
        <position position="486"/>
    </location>
</feature>
<feature type="signal peptide" evidence="13">
    <location>
        <begin position="1"/>
        <end position="15"/>
    </location>
</feature>
<keyword evidence="8 12" id="KW-0378">Hydrolase</keyword>
<comment type="cofactor">
    <cofactor evidence="2">
        <name>Ca(2+)</name>
        <dbReference type="ChEBI" id="CHEBI:29108"/>
    </cofactor>
</comment>
<dbReference type="InterPro" id="IPR015366">
    <property type="entry name" value="S53_propep"/>
</dbReference>
<evidence type="ECO:0000256" key="9">
    <source>
        <dbReference type="ARBA" id="ARBA00022825"/>
    </source>
</evidence>
<dbReference type="InterPro" id="IPR000209">
    <property type="entry name" value="Peptidase_S8/S53_dom"/>
</dbReference>
<evidence type="ECO:0000259" key="14">
    <source>
        <dbReference type="PROSITE" id="PS51695"/>
    </source>
</evidence>
<evidence type="ECO:0000313" key="15">
    <source>
        <dbReference type="EMBL" id="KAG7294624.1"/>
    </source>
</evidence>
<sequence length="498" mass="53970">MALYRILLLAAVASARVIDKLAAVPKGWEKSRAASPDELIFLRVALKQQPSRIHALDQAVLEMSTPGHPNYGMHMTRDELRSYTAPSNDAVSVVTSWLAQHAIKPLVDHDWVSFTTTVGTANELLSTQFAWYKYLDGVGGPALRALSYSVPDHVAAYLNLVQPTTRFGNLGARKSFVFDMHPLELDESVIPDTKAHYVEDTSDLAVCTYSITPECLRLIYTAHTPAAPEKNKVAFASFLEEYARYGDMQDFEQRLVPDAVGNFSVELVNEGLDDQGAGVTAVSEANLDAQYILGISHPIPMVEYSVAARPPRSNEPYLEFLLYMAGLPDSALPQTLSTSYGEEEQSVPRDYALKVCDMFRDLGARGVSVLFASGDSGPGNACIRNTDNATYFEPTFPAGCPWVTAVGGTTNPSDEHAVSFSSGGFSIYHDQPVWQKDAVSGYLEGIGDAYAPYFNRAGAGIPDVSAQAARFAVRNQGFWSSIGGTSASSPVVAGSWHS</sequence>
<proteinExistence type="predicted"/>
<dbReference type="PANTHER" id="PTHR14218">
    <property type="entry name" value="PROTEASE S8 TRIPEPTIDYL PEPTIDASE I CLN2"/>
    <property type="match status" value="1"/>
</dbReference>
<keyword evidence="16" id="KW-1185">Reference proteome</keyword>
<feature type="chain" id="PRO_5042208641" description="tripeptidyl-peptidase II" evidence="13">
    <location>
        <begin position="16"/>
        <end position="498"/>
    </location>
</feature>
<dbReference type="PROSITE" id="PS00138">
    <property type="entry name" value="SUBTILASE_SER"/>
    <property type="match status" value="1"/>
</dbReference>
<dbReference type="GO" id="GO:0008240">
    <property type="term" value="F:tripeptidyl-peptidase activity"/>
    <property type="evidence" value="ECO:0007669"/>
    <property type="project" value="UniProtKB-EC"/>
</dbReference>
<dbReference type="Proteomes" id="UP001197093">
    <property type="component" value="Unassembled WGS sequence"/>
</dbReference>
<keyword evidence="13" id="KW-0732">Signal</keyword>
<dbReference type="PANTHER" id="PTHR14218:SF15">
    <property type="entry name" value="TRIPEPTIDYL-PEPTIDASE 1"/>
    <property type="match status" value="1"/>
</dbReference>
<evidence type="ECO:0000256" key="1">
    <source>
        <dbReference type="ARBA" id="ARBA00001910"/>
    </source>
</evidence>
<evidence type="ECO:0000256" key="13">
    <source>
        <dbReference type="SAM" id="SignalP"/>
    </source>
</evidence>
<comment type="caution">
    <text evidence="15">The sequence shown here is derived from an EMBL/GenBank/DDBJ whole genome shotgun (WGS) entry which is preliminary data.</text>
</comment>
<keyword evidence="10" id="KW-0106">Calcium</keyword>
<comment type="caution">
    <text evidence="12">Lacks conserved residue(s) required for the propagation of feature annotation.</text>
</comment>
<dbReference type="Pfam" id="PF09286">
    <property type="entry name" value="Pro-kuma_activ"/>
    <property type="match status" value="1"/>
</dbReference>
<reference evidence="15" key="1">
    <citation type="submission" date="2023-02" db="EMBL/GenBank/DDBJ databases">
        <authorList>
            <person name="Palmer J.M."/>
        </authorList>
    </citation>
    <scope>NUCLEOTIDE SEQUENCE</scope>
    <source>
        <strain evidence="15">FW57</strain>
    </source>
</reference>
<dbReference type="GO" id="GO:0006508">
    <property type="term" value="P:proteolysis"/>
    <property type="evidence" value="ECO:0007669"/>
    <property type="project" value="UniProtKB-KW"/>
</dbReference>
<evidence type="ECO:0000256" key="8">
    <source>
        <dbReference type="ARBA" id="ARBA00022801"/>
    </source>
</evidence>
<dbReference type="InterPro" id="IPR036852">
    <property type="entry name" value="Peptidase_S8/S53_dom_sf"/>
</dbReference>
<keyword evidence="6 12" id="KW-0645">Protease</keyword>
<dbReference type="InterPro" id="IPR030400">
    <property type="entry name" value="Sedolisin_dom"/>
</dbReference>
<dbReference type="GO" id="GO:0046872">
    <property type="term" value="F:metal ion binding"/>
    <property type="evidence" value="ECO:0007669"/>
    <property type="project" value="UniProtKB-KW"/>
</dbReference>
<feature type="active site" description="Charge relay system" evidence="12">
    <location>
        <position position="288"/>
    </location>
</feature>
<comment type="subcellular location">
    <subcellularLocation>
        <location evidence="4">Secreted</location>
        <location evidence="4">Extracellular space</location>
    </subcellularLocation>
</comment>
<keyword evidence="7" id="KW-0479">Metal-binding</keyword>
<dbReference type="SUPFAM" id="SSF54897">
    <property type="entry name" value="Protease propeptides/inhibitors"/>
    <property type="match status" value="1"/>
</dbReference>
<evidence type="ECO:0000256" key="4">
    <source>
        <dbReference type="ARBA" id="ARBA00004239"/>
    </source>
</evidence>
<dbReference type="EC" id="3.4.14.10" evidence="5"/>
<dbReference type="InterPro" id="IPR050819">
    <property type="entry name" value="Tripeptidyl-peptidase_I"/>
</dbReference>
<evidence type="ECO:0000256" key="5">
    <source>
        <dbReference type="ARBA" id="ARBA00012462"/>
    </source>
</evidence>
<dbReference type="PROSITE" id="PS51695">
    <property type="entry name" value="SEDOLISIN"/>
    <property type="match status" value="1"/>
</dbReference>
<evidence type="ECO:0000256" key="3">
    <source>
        <dbReference type="ARBA" id="ARBA00002451"/>
    </source>
</evidence>
<evidence type="ECO:0000256" key="11">
    <source>
        <dbReference type="ARBA" id="ARBA00023145"/>
    </source>
</evidence>
<name>A0AAD4F8G0_9PEZI</name>
<dbReference type="SUPFAM" id="SSF52743">
    <property type="entry name" value="Subtilisin-like"/>
    <property type="match status" value="1"/>
</dbReference>
<evidence type="ECO:0000256" key="12">
    <source>
        <dbReference type="PROSITE-ProRule" id="PRU01032"/>
    </source>
</evidence>
<dbReference type="EMBL" id="JAHCVI010000001">
    <property type="protein sequence ID" value="KAG7294624.1"/>
    <property type="molecule type" value="Genomic_DNA"/>
</dbReference>
<organism evidence="15 16">
    <name type="scientific">Staphylotrichum longicolle</name>
    <dbReference type="NCBI Taxonomy" id="669026"/>
    <lineage>
        <taxon>Eukaryota</taxon>
        <taxon>Fungi</taxon>
        <taxon>Dikarya</taxon>
        <taxon>Ascomycota</taxon>
        <taxon>Pezizomycotina</taxon>
        <taxon>Sordariomycetes</taxon>
        <taxon>Sordariomycetidae</taxon>
        <taxon>Sordariales</taxon>
        <taxon>Chaetomiaceae</taxon>
        <taxon>Staphylotrichum</taxon>
    </lineage>
</organism>
<keyword evidence="11" id="KW-0865">Zymogen</keyword>
<dbReference type="AlphaFoldDB" id="A0AAD4F8G0"/>
<comment type="catalytic activity">
    <reaction evidence="1">
        <text>Release of an N-terminal tripeptide from a polypeptide.</text>
        <dbReference type="EC" id="3.4.14.10"/>
    </reaction>
</comment>
<dbReference type="Gene3D" id="3.40.50.200">
    <property type="entry name" value="Peptidase S8/S53 domain"/>
    <property type="match status" value="1"/>
</dbReference>
<dbReference type="GO" id="GO:0005576">
    <property type="term" value="C:extracellular region"/>
    <property type="evidence" value="ECO:0007669"/>
    <property type="project" value="UniProtKB-SubCell"/>
</dbReference>
<comment type="function">
    <text evidence="3">Secreted tripeptidyl-peptidase which degrades proteins at acidic pHs and is involved in virulence.</text>
</comment>
<dbReference type="Pfam" id="PF00082">
    <property type="entry name" value="Peptidase_S8"/>
    <property type="match status" value="1"/>
</dbReference>
<protein>
    <recommendedName>
        <fullName evidence="5">tripeptidyl-peptidase II</fullName>
        <ecNumber evidence="5">3.4.14.10</ecNumber>
    </recommendedName>
</protein>
<evidence type="ECO:0000256" key="2">
    <source>
        <dbReference type="ARBA" id="ARBA00001913"/>
    </source>
</evidence>
<dbReference type="SMART" id="SM00944">
    <property type="entry name" value="Pro-kuma_activ"/>
    <property type="match status" value="1"/>
</dbReference>
<evidence type="ECO:0000256" key="7">
    <source>
        <dbReference type="ARBA" id="ARBA00022723"/>
    </source>
</evidence>
<evidence type="ECO:0000313" key="16">
    <source>
        <dbReference type="Proteomes" id="UP001197093"/>
    </source>
</evidence>
<dbReference type="CDD" id="cd04056">
    <property type="entry name" value="Peptidases_S53"/>
    <property type="match status" value="1"/>
</dbReference>
<evidence type="ECO:0000256" key="6">
    <source>
        <dbReference type="ARBA" id="ARBA00022670"/>
    </source>
</evidence>
<accession>A0AAD4F8G0</accession>
<keyword evidence="9 12" id="KW-0720">Serine protease</keyword>
<feature type="active site" description="Charge relay system" evidence="12">
    <location>
        <position position="284"/>
    </location>
</feature>
<dbReference type="InterPro" id="IPR023828">
    <property type="entry name" value="Peptidase_S8_Ser-AS"/>
</dbReference>
<dbReference type="CDD" id="cd11377">
    <property type="entry name" value="Pro-peptidase_S53"/>
    <property type="match status" value="1"/>
</dbReference>
<dbReference type="GO" id="GO:0004252">
    <property type="term" value="F:serine-type endopeptidase activity"/>
    <property type="evidence" value="ECO:0007669"/>
    <property type="project" value="UniProtKB-UniRule"/>
</dbReference>
<gene>
    <name evidence="15" type="ORF">NEMBOFW57_004700</name>
</gene>
<feature type="domain" description="Peptidase S53" evidence="14">
    <location>
        <begin position="210"/>
        <end position="498"/>
    </location>
</feature>
<evidence type="ECO:0000256" key="10">
    <source>
        <dbReference type="ARBA" id="ARBA00022837"/>
    </source>
</evidence>